<evidence type="ECO:0000256" key="1">
    <source>
        <dbReference type="ARBA" id="ARBA00005417"/>
    </source>
</evidence>
<dbReference type="PANTHER" id="PTHR43335:SF4">
    <property type="entry name" value="ABC TRANSPORTER, ATP-BINDING PROTEIN"/>
    <property type="match status" value="1"/>
</dbReference>
<dbReference type="RefSeq" id="WP_011434525.1">
    <property type="nucleotide sequence ID" value="NC_007777.1"/>
</dbReference>
<name>Q2JGZ9_FRACC</name>
<evidence type="ECO:0000313" key="5">
    <source>
        <dbReference type="Proteomes" id="UP000001937"/>
    </source>
</evidence>
<organism evidence="4 5">
    <name type="scientific">Frankia casuarinae (strain DSM 45818 / CECT 9043 / HFP020203 / CcI3)</name>
    <dbReference type="NCBI Taxonomy" id="106370"/>
    <lineage>
        <taxon>Bacteria</taxon>
        <taxon>Bacillati</taxon>
        <taxon>Actinomycetota</taxon>
        <taxon>Actinomycetes</taxon>
        <taxon>Frankiales</taxon>
        <taxon>Frankiaceae</taxon>
        <taxon>Frankia</taxon>
    </lineage>
</organism>
<evidence type="ECO:0000313" key="4">
    <source>
        <dbReference type="EMBL" id="ABD09443.1"/>
    </source>
</evidence>
<evidence type="ECO:0000256" key="2">
    <source>
        <dbReference type="ARBA" id="ARBA00022448"/>
    </source>
</evidence>
<dbReference type="Pfam" id="PF00005">
    <property type="entry name" value="ABC_tran"/>
    <property type="match status" value="1"/>
</dbReference>
<dbReference type="GO" id="GO:0005524">
    <property type="term" value="F:ATP binding"/>
    <property type="evidence" value="ECO:0007669"/>
    <property type="project" value="InterPro"/>
</dbReference>
<dbReference type="InterPro" id="IPR003439">
    <property type="entry name" value="ABC_transporter-like_ATP-bd"/>
</dbReference>
<keyword evidence="2" id="KW-0813">Transport</keyword>
<protein>
    <submittedName>
        <fullName evidence="4">ABC-type multidrug transport system ATPase component-like</fullName>
    </submittedName>
</protein>
<keyword evidence="5" id="KW-1185">Reference proteome</keyword>
<dbReference type="SUPFAM" id="SSF52540">
    <property type="entry name" value="P-loop containing nucleoside triphosphate hydrolases"/>
    <property type="match status" value="1"/>
</dbReference>
<comment type="similarity">
    <text evidence="1">Belongs to the ABC transporter superfamily.</text>
</comment>
<dbReference type="KEGG" id="fra:Francci3_0049"/>
<dbReference type="eggNOG" id="COG1131">
    <property type="taxonomic scope" value="Bacteria"/>
</dbReference>
<evidence type="ECO:0000259" key="3">
    <source>
        <dbReference type="Pfam" id="PF00005"/>
    </source>
</evidence>
<dbReference type="PANTHER" id="PTHR43335">
    <property type="entry name" value="ABC TRANSPORTER, ATP-BINDING PROTEIN"/>
    <property type="match status" value="1"/>
</dbReference>
<dbReference type="InterPro" id="IPR027417">
    <property type="entry name" value="P-loop_NTPase"/>
</dbReference>
<gene>
    <name evidence="4" type="ordered locus">Francci3_0049</name>
</gene>
<dbReference type="Gene3D" id="3.40.50.300">
    <property type="entry name" value="P-loop containing nucleotide triphosphate hydrolases"/>
    <property type="match status" value="1"/>
</dbReference>
<dbReference type="GO" id="GO:0016887">
    <property type="term" value="F:ATP hydrolysis activity"/>
    <property type="evidence" value="ECO:0007669"/>
    <property type="project" value="InterPro"/>
</dbReference>
<feature type="domain" description="ABC transporter" evidence="3">
    <location>
        <begin position="32"/>
        <end position="75"/>
    </location>
</feature>
<dbReference type="AlphaFoldDB" id="Q2JGZ9"/>
<sequence>MPRSDLRREALVTAVVEIDHLAKRYGSQRAVRDVSFTVREGNITGFLRPNGSGKTTTLRILLSLVTPGSGSVLVFGGCGAVEVNAAGWRVVGWGVLAQVAALLAVRRELPS</sequence>
<reference evidence="4 5" key="1">
    <citation type="journal article" date="2007" name="Genome Res.">
        <title>Genome characteristics of facultatively symbiotic Frankia sp. strains reflect host range and host plant biogeography.</title>
        <authorList>
            <person name="Normand P."/>
            <person name="Lapierre P."/>
            <person name="Tisa L.S."/>
            <person name="Gogarten J.P."/>
            <person name="Alloisio N."/>
            <person name="Bagnarol E."/>
            <person name="Bassi C.A."/>
            <person name="Berry A.M."/>
            <person name="Bickhart D.M."/>
            <person name="Choisne N."/>
            <person name="Couloux A."/>
            <person name="Cournoyer B."/>
            <person name="Cruveiller S."/>
            <person name="Daubin V."/>
            <person name="Demange N."/>
            <person name="Francino M.P."/>
            <person name="Goltsman E."/>
            <person name="Huang Y."/>
            <person name="Kopp O.R."/>
            <person name="Labarre L."/>
            <person name="Lapidus A."/>
            <person name="Lavire C."/>
            <person name="Marechal J."/>
            <person name="Martinez M."/>
            <person name="Mastronunzio J.E."/>
            <person name="Mullin B.C."/>
            <person name="Niemann J."/>
            <person name="Pujic P."/>
            <person name="Rawnsley T."/>
            <person name="Rouy Z."/>
            <person name="Schenowitz C."/>
            <person name="Sellstedt A."/>
            <person name="Tavares F."/>
            <person name="Tomkins J.P."/>
            <person name="Vallenet D."/>
            <person name="Valverde C."/>
            <person name="Wall L.G."/>
            <person name="Wang Y."/>
            <person name="Medigue C."/>
            <person name="Benson D.R."/>
        </authorList>
    </citation>
    <scope>NUCLEOTIDE SEQUENCE [LARGE SCALE GENOMIC DNA]</scope>
    <source>
        <strain evidence="5">DSM 45818 / CECT 9043 / CcI3</strain>
    </source>
</reference>
<dbReference type="STRING" id="106370.Francci3_0049"/>
<proteinExistence type="inferred from homology"/>
<dbReference type="EMBL" id="CP000249">
    <property type="protein sequence ID" value="ABD09443.1"/>
    <property type="molecule type" value="Genomic_DNA"/>
</dbReference>
<dbReference type="Proteomes" id="UP000001937">
    <property type="component" value="Chromosome"/>
</dbReference>
<accession>Q2JGZ9</accession>
<dbReference type="HOGENOM" id="CLU_2154664_0_0_11"/>
<dbReference type="PhylomeDB" id="Q2JGZ9"/>